<dbReference type="InterPro" id="IPR041678">
    <property type="entry name" value="TetR_C_16"/>
</dbReference>
<comment type="caution">
    <text evidence="4">The sequence shown here is derived from an EMBL/GenBank/DDBJ whole genome shotgun (WGS) entry which is preliminary data.</text>
</comment>
<dbReference type="InterPro" id="IPR050109">
    <property type="entry name" value="HTH-type_TetR-like_transc_reg"/>
</dbReference>
<dbReference type="OrthoDB" id="3210235at2"/>
<proteinExistence type="predicted"/>
<sequence length="196" mass="20858">MPSPLPKSEQAARSRARILSAARVRFAEQGFEATTVRAVAGDASIDASMVIRYFGSKAGLFASATAVDLGLADFAHVPREELGATIAAHFFDLWEEGGTGDPLRVLLASALRDTAAAERIRSVFLDQLLPSIHRLAPEEADSADTRAALIAAQLLGFALCRYVVRLDPIVSLDRVGAVEWLGPAVQGHLDGVHVDS</sequence>
<dbReference type="Pfam" id="PF17920">
    <property type="entry name" value="TetR_C_16"/>
    <property type="match status" value="1"/>
</dbReference>
<dbReference type="GO" id="GO:0000976">
    <property type="term" value="F:transcription cis-regulatory region binding"/>
    <property type="evidence" value="ECO:0007669"/>
    <property type="project" value="TreeGrafter"/>
</dbReference>
<dbReference type="Gene3D" id="1.10.10.60">
    <property type="entry name" value="Homeodomain-like"/>
    <property type="match status" value="1"/>
</dbReference>
<dbReference type="InterPro" id="IPR036271">
    <property type="entry name" value="Tet_transcr_reg_TetR-rel_C_sf"/>
</dbReference>
<dbReference type="SUPFAM" id="SSF46689">
    <property type="entry name" value="Homeodomain-like"/>
    <property type="match status" value="1"/>
</dbReference>
<dbReference type="InterPro" id="IPR001647">
    <property type="entry name" value="HTH_TetR"/>
</dbReference>
<dbReference type="EMBL" id="NBWZ01000001">
    <property type="protein sequence ID" value="RFA10488.1"/>
    <property type="molecule type" value="Genomic_DNA"/>
</dbReference>
<dbReference type="RefSeq" id="WP_116415862.1">
    <property type="nucleotide sequence ID" value="NZ_NBWZ01000001.1"/>
</dbReference>
<evidence type="ECO:0000313" key="4">
    <source>
        <dbReference type="EMBL" id="RFA10488.1"/>
    </source>
</evidence>
<evidence type="ECO:0000313" key="5">
    <source>
        <dbReference type="Proteomes" id="UP000256486"/>
    </source>
</evidence>
<dbReference type="PANTHER" id="PTHR30055:SF235">
    <property type="entry name" value="TRANSCRIPTIONAL REGULATORY PROTEIN"/>
    <property type="match status" value="1"/>
</dbReference>
<dbReference type="PANTHER" id="PTHR30055">
    <property type="entry name" value="HTH-TYPE TRANSCRIPTIONAL REGULATOR RUTR"/>
    <property type="match status" value="1"/>
</dbReference>
<keyword evidence="5" id="KW-1185">Reference proteome</keyword>
<gene>
    <name evidence="4" type="ORF">B7R54_15725</name>
</gene>
<reference evidence="4 5" key="1">
    <citation type="submission" date="2017-04" db="EMBL/GenBank/DDBJ databases">
        <title>Comparative genome analysis of Subtercola boreus.</title>
        <authorList>
            <person name="Cho Y.-J."/>
            <person name="Cho A."/>
            <person name="Kim O.-S."/>
            <person name="Lee J.-I."/>
        </authorList>
    </citation>
    <scope>NUCLEOTIDE SEQUENCE [LARGE SCALE GENOMIC DNA]</scope>
    <source>
        <strain evidence="4 5">K300</strain>
    </source>
</reference>
<feature type="DNA-binding region" description="H-T-H motif" evidence="2">
    <location>
        <begin position="35"/>
        <end position="54"/>
    </location>
</feature>
<dbReference type="SUPFAM" id="SSF48498">
    <property type="entry name" value="Tetracyclin repressor-like, C-terminal domain"/>
    <property type="match status" value="1"/>
</dbReference>
<organism evidence="4 5">
    <name type="scientific">Subtercola boreus</name>
    <dbReference type="NCBI Taxonomy" id="120213"/>
    <lineage>
        <taxon>Bacteria</taxon>
        <taxon>Bacillati</taxon>
        <taxon>Actinomycetota</taxon>
        <taxon>Actinomycetes</taxon>
        <taxon>Micrococcales</taxon>
        <taxon>Microbacteriaceae</taxon>
        <taxon>Subtercola</taxon>
    </lineage>
</organism>
<dbReference type="PRINTS" id="PR00455">
    <property type="entry name" value="HTHTETR"/>
</dbReference>
<dbReference type="Gene3D" id="1.10.357.10">
    <property type="entry name" value="Tetracycline Repressor, domain 2"/>
    <property type="match status" value="1"/>
</dbReference>
<dbReference type="AlphaFoldDB" id="A0A3E0VLZ8"/>
<accession>A0A3E0VLZ8</accession>
<name>A0A3E0VLZ8_9MICO</name>
<dbReference type="Pfam" id="PF00440">
    <property type="entry name" value="TetR_N"/>
    <property type="match status" value="1"/>
</dbReference>
<keyword evidence="1 2" id="KW-0238">DNA-binding</keyword>
<evidence type="ECO:0000259" key="3">
    <source>
        <dbReference type="PROSITE" id="PS50977"/>
    </source>
</evidence>
<dbReference type="GO" id="GO:0003700">
    <property type="term" value="F:DNA-binding transcription factor activity"/>
    <property type="evidence" value="ECO:0007669"/>
    <property type="project" value="TreeGrafter"/>
</dbReference>
<evidence type="ECO:0000256" key="2">
    <source>
        <dbReference type="PROSITE-ProRule" id="PRU00335"/>
    </source>
</evidence>
<dbReference type="Proteomes" id="UP000256486">
    <property type="component" value="Unassembled WGS sequence"/>
</dbReference>
<dbReference type="PROSITE" id="PS50977">
    <property type="entry name" value="HTH_TETR_2"/>
    <property type="match status" value="1"/>
</dbReference>
<evidence type="ECO:0000256" key="1">
    <source>
        <dbReference type="ARBA" id="ARBA00023125"/>
    </source>
</evidence>
<feature type="domain" description="HTH tetR-type" evidence="3">
    <location>
        <begin position="12"/>
        <end position="72"/>
    </location>
</feature>
<dbReference type="InterPro" id="IPR009057">
    <property type="entry name" value="Homeodomain-like_sf"/>
</dbReference>
<protein>
    <recommendedName>
        <fullName evidence="3">HTH tetR-type domain-containing protein</fullName>
    </recommendedName>
</protein>